<proteinExistence type="predicted"/>
<protein>
    <submittedName>
        <fullName evidence="4">Zinc-ribbon domain-containing protein</fullName>
    </submittedName>
</protein>
<dbReference type="RefSeq" id="WP_125576933.1">
    <property type="nucleotide sequence ID" value="NZ_JBHTOF010000104.1"/>
</dbReference>
<feature type="transmembrane region" description="Helical" evidence="2">
    <location>
        <begin position="381"/>
        <end position="402"/>
    </location>
</feature>
<evidence type="ECO:0000259" key="3">
    <source>
        <dbReference type="Pfam" id="PF13240"/>
    </source>
</evidence>
<name>A0ABW4DTN0_9LACO</name>
<organism evidence="4 5">
    <name type="scientific">Lapidilactobacillus mulanensis</name>
    <dbReference type="NCBI Taxonomy" id="2485999"/>
    <lineage>
        <taxon>Bacteria</taxon>
        <taxon>Bacillati</taxon>
        <taxon>Bacillota</taxon>
        <taxon>Bacilli</taxon>
        <taxon>Lactobacillales</taxon>
        <taxon>Lactobacillaceae</taxon>
        <taxon>Lapidilactobacillus</taxon>
    </lineage>
</organism>
<comment type="caution">
    <text evidence="4">The sequence shown here is derived from an EMBL/GenBank/DDBJ whole genome shotgun (WGS) entry which is preliminary data.</text>
</comment>
<feature type="region of interest" description="Disordered" evidence="1">
    <location>
        <begin position="37"/>
        <end position="133"/>
    </location>
</feature>
<gene>
    <name evidence="4" type="ORF">ACFQ4L_10920</name>
</gene>
<evidence type="ECO:0000256" key="1">
    <source>
        <dbReference type="SAM" id="MobiDB-lite"/>
    </source>
</evidence>
<accession>A0ABW4DTN0</accession>
<reference evidence="5" key="1">
    <citation type="journal article" date="2019" name="Int. J. Syst. Evol. Microbiol.">
        <title>The Global Catalogue of Microorganisms (GCM) 10K type strain sequencing project: providing services to taxonomists for standard genome sequencing and annotation.</title>
        <authorList>
            <consortium name="The Broad Institute Genomics Platform"/>
            <consortium name="The Broad Institute Genome Sequencing Center for Infectious Disease"/>
            <person name="Wu L."/>
            <person name="Ma J."/>
        </authorList>
    </citation>
    <scope>NUCLEOTIDE SEQUENCE [LARGE SCALE GENOMIC DNA]</scope>
    <source>
        <strain evidence="5">CCM 8951</strain>
    </source>
</reference>
<keyword evidence="2" id="KW-0472">Membrane</keyword>
<feature type="transmembrane region" description="Helical" evidence="2">
    <location>
        <begin position="298"/>
        <end position="319"/>
    </location>
</feature>
<evidence type="ECO:0000313" key="5">
    <source>
        <dbReference type="Proteomes" id="UP001597244"/>
    </source>
</evidence>
<dbReference type="Proteomes" id="UP001597244">
    <property type="component" value="Unassembled WGS sequence"/>
</dbReference>
<feature type="transmembrane region" description="Helical" evidence="2">
    <location>
        <begin position="219"/>
        <end position="241"/>
    </location>
</feature>
<dbReference type="Pfam" id="PF13240">
    <property type="entry name" value="Zn_Ribbon_1"/>
    <property type="match status" value="1"/>
</dbReference>
<evidence type="ECO:0000256" key="2">
    <source>
        <dbReference type="SAM" id="Phobius"/>
    </source>
</evidence>
<feature type="transmembrane region" description="Helical" evidence="2">
    <location>
        <begin position="153"/>
        <end position="183"/>
    </location>
</feature>
<evidence type="ECO:0000313" key="4">
    <source>
        <dbReference type="EMBL" id="MFD1466575.1"/>
    </source>
</evidence>
<dbReference type="EMBL" id="JBHTOF010000104">
    <property type="protein sequence ID" value="MFD1466575.1"/>
    <property type="molecule type" value="Genomic_DNA"/>
</dbReference>
<keyword evidence="2" id="KW-0812">Transmembrane</keyword>
<feature type="domain" description="Zinc-ribbon" evidence="3">
    <location>
        <begin position="8"/>
        <end position="30"/>
    </location>
</feature>
<dbReference type="InterPro" id="IPR026870">
    <property type="entry name" value="Zinc_ribbon_dom"/>
</dbReference>
<feature type="compositionally biased region" description="Polar residues" evidence="1">
    <location>
        <begin position="43"/>
        <end position="56"/>
    </location>
</feature>
<keyword evidence="2" id="KW-1133">Transmembrane helix</keyword>
<keyword evidence="5" id="KW-1185">Reference proteome</keyword>
<feature type="transmembrane region" description="Helical" evidence="2">
    <location>
        <begin position="326"/>
        <end position="346"/>
    </location>
</feature>
<sequence>MNDDDIIYCTHCGAKNSSDAQFCAQCGQRLVKPEAVSAPLQDNVDTNSEQSTTSTVMAAKDPEIEDDKSNLNFETSSDSSDQEDETTKLDSEDSETSTDPFEPDHTSVDESESVDQPTEPQTTENSGESDQNKANFDFADGWAKCVALVKNNVILAILAAIILVLGFIESWLLGFVLAAVLFIGSLYIAQEKGVGPLALEQQLAHLFTKRPTSAGQLSITRLIVLIGSFIVLLSTYVGHLINVDLSSISSLFGNEISELFSSLGLSSAATQFIETTINGTFYAQLKMIGQADSELKNYLFPILLLLAAGPILVIVGQFVKARQGQILAFVGSIVAGIVYFGGFQGLKRLIVDQVIKASGADSSTMQLFGAQVINSVIKVGLMGYLAGICIIVLIVLTGYQLFHQQTRSTSTH</sequence>
<feature type="compositionally biased region" description="Polar residues" evidence="1">
    <location>
        <begin position="114"/>
        <end position="133"/>
    </location>
</feature>